<feature type="region of interest" description="Disordered" evidence="1">
    <location>
        <begin position="87"/>
        <end position="111"/>
    </location>
</feature>
<keyword evidence="4" id="KW-1185">Reference proteome</keyword>
<name>A0ABP8R6D5_9ACTN</name>
<evidence type="ECO:0000256" key="2">
    <source>
        <dbReference type="SAM" id="Phobius"/>
    </source>
</evidence>
<accession>A0ABP8R6D5</accession>
<sequence>MTRPAGSGPARTPRPRRRRRLRGAAGVVVVLVVWALLTETGVLDTQNLPTIPAVLSALGDSATDILASLGTTLEAMFIGLVVATCGSRSASPRSWSPTTSARRSISATASW</sequence>
<keyword evidence="2" id="KW-1133">Transmembrane helix</keyword>
<dbReference type="RefSeq" id="WP_345475156.1">
    <property type="nucleotide sequence ID" value="NZ_BAABHF010000061.1"/>
</dbReference>
<gene>
    <name evidence="3" type="ORF">GCM10023191_094180</name>
</gene>
<keyword evidence="2" id="KW-0472">Membrane</keyword>
<feature type="transmembrane region" description="Helical" evidence="2">
    <location>
        <begin position="65"/>
        <end position="86"/>
    </location>
</feature>
<keyword evidence="2" id="KW-0812">Transmembrane</keyword>
<dbReference type="Proteomes" id="UP001500503">
    <property type="component" value="Unassembled WGS sequence"/>
</dbReference>
<dbReference type="EMBL" id="BAABHF010000061">
    <property type="protein sequence ID" value="GAA4519077.1"/>
    <property type="molecule type" value="Genomic_DNA"/>
</dbReference>
<feature type="compositionally biased region" description="Low complexity" evidence="1">
    <location>
        <begin position="96"/>
        <end position="111"/>
    </location>
</feature>
<evidence type="ECO:0000313" key="3">
    <source>
        <dbReference type="EMBL" id="GAA4519077.1"/>
    </source>
</evidence>
<protein>
    <submittedName>
        <fullName evidence="3">Uncharacterized protein</fullName>
    </submittedName>
</protein>
<organism evidence="3 4">
    <name type="scientific">Actinoallomurus oryzae</name>
    <dbReference type="NCBI Taxonomy" id="502180"/>
    <lineage>
        <taxon>Bacteria</taxon>
        <taxon>Bacillati</taxon>
        <taxon>Actinomycetota</taxon>
        <taxon>Actinomycetes</taxon>
        <taxon>Streptosporangiales</taxon>
        <taxon>Thermomonosporaceae</taxon>
        <taxon>Actinoallomurus</taxon>
    </lineage>
</organism>
<comment type="caution">
    <text evidence="3">The sequence shown here is derived from an EMBL/GenBank/DDBJ whole genome shotgun (WGS) entry which is preliminary data.</text>
</comment>
<evidence type="ECO:0000256" key="1">
    <source>
        <dbReference type="SAM" id="MobiDB-lite"/>
    </source>
</evidence>
<proteinExistence type="predicted"/>
<reference evidence="4" key="1">
    <citation type="journal article" date="2019" name="Int. J. Syst. Evol. Microbiol.">
        <title>The Global Catalogue of Microorganisms (GCM) 10K type strain sequencing project: providing services to taxonomists for standard genome sequencing and annotation.</title>
        <authorList>
            <consortium name="The Broad Institute Genomics Platform"/>
            <consortium name="The Broad Institute Genome Sequencing Center for Infectious Disease"/>
            <person name="Wu L."/>
            <person name="Ma J."/>
        </authorList>
    </citation>
    <scope>NUCLEOTIDE SEQUENCE [LARGE SCALE GENOMIC DNA]</scope>
    <source>
        <strain evidence="4">JCM 17933</strain>
    </source>
</reference>
<evidence type="ECO:0000313" key="4">
    <source>
        <dbReference type="Proteomes" id="UP001500503"/>
    </source>
</evidence>
<feature type="transmembrane region" description="Helical" evidence="2">
    <location>
        <begin position="21"/>
        <end position="37"/>
    </location>
</feature>